<dbReference type="PANTHER" id="PTHR21666:SF270">
    <property type="entry name" value="MUREIN HYDROLASE ACTIVATOR ENVC"/>
    <property type="match status" value="1"/>
</dbReference>
<feature type="domain" description="LysM" evidence="4">
    <location>
        <begin position="219"/>
        <end position="263"/>
    </location>
</feature>
<dbReference type="Pfam" id="PF01476">
    <property type="entry name" value="LysM"/>
    <property type="match status" value="1"/>
</dbReference>
<accession>A0ABT1RRI6</accession>
<evidence type="ECO:0000313" key="6">
    <source>
        <dbReference type="Proteomes" id="UP001524502"/>
    </source>
</evidence>
<dbReference type="Gene3D" id="2.70.70.10">
    <property type="entry name" value="Glucose Permease (Domain IIA)"/>
    <property type="match status" value="1"/>
</dbReference>
<dbReference type="InterPro" id="IPR016047">
    <property type="entry name" value="M23ase_b-sheet_dom"/>
</dbReference>
<dbReference type="PANTHER" id="PTHR21666">
    <property type="entry name" value="PEPTIDASE-RELATED"/>
    <property type="match status" value="1"/>
</dbReference>
<keyword evidence="2" id="KW-0812">Transmembrane</keyword>
<dbReference type="EMBL" id="JANFXK010000013">
    <property type="protein sequence ID" value="MCQ4637496.1"/>
    <property type="molecule type" value="Genomic_DNA"/>
</dbReference>
<dbReference type="CDD" id="cd12797">
    <property type="entry name" value="M23_peptidase"/>
    <property type="match status" value="1"/>
</dbReference>
<feature type="transmembrane region" description="Helical" evidence="2">
    <location>
        <begin position="37"/>
        <end position="56"/>
    </location>
</feature>
<reference evidence="5 6" key="1">
    <citation type="submission" date="2022-06" db="EMBL/GenBank/DDBJ databases">
        <title>Isolation of gut microbiota from human fecal samples.</title>
        <authorList>
            <person name="Pamer E.G."/>
            <person name="Barat B."/>
            <person name="Waligurski E."/>
            <person name="Medina S."/>
            <person name="Paddock L."/>
            <person name="Mostad J."/>
        </authorList>
    </citation>
    <scope>NUCLEOTIDE SEQUENCE [LARGE SCALE GENOMIC DNA]</scope>
    <source>
        <strain evidence="5 6">SL.3.17</strain>
    </source>
</reference>
<keyword evidence="2" id="KW-0472">Membrane</keyword>
<dbReference type="InterPro" id="IPR050570">
    <property type="entry name" value="Cell_wall_metabolism_enzyme"/>
</dbReference>
<proteinExistence type="predicted"/>
<comment type="caution">
    <text evidence="5">The sequence shown here is derived from an EMBL/GenBank/DDBJ whole genome shotgun (WGS) entry which is preliminary data.</text>
</comment>
<keyword evidence="2" id="KW-1133">Transmembrane helix</keyword>
<dbReference type="PROSITE" id="PS51109">
    <property type="entry name" value="G5"/>
    <property type="match status" value="1"/>
</dbReference>
<dbReference type="InterPro" id="IPR011098">
    <property type="entry name" value="G5_dom"/>
</dbReference>
<dbReference type="SUPFAM" id="SSF51261">
    <property type="entry name" value="Duplicated hybrid motif"/>
    <property type="match status" value="1"/>
</dbReference>
<dbReference type="RefSeq" id="WP_256132683.1">
    <property type="nucleotide sequence ID" value="NZ_JANFXK010000013.1"/>
</dbReference>
<gene>
    <name evidence="5" type="ORF">NE619_12235</name>
</gene>
<evidence type="ECO:0000256" key="2">
    <source>
        <dbReference type="SAM" id="Phobius"/>
    </source>
</evidence>
<evidence type="ECO:0000256" key="1">
    <source>
        <dbReference type="ARBA" id="ARBA00022729"/>
    </source>
</evidence>
<protein>
    <submittedName>
        <fullName evidence="5">M23 family metallopeptidase</fullName>
    </submittedName>
</protein>
<evidence type="ECO:0000313" key="5">
    <source>
        <dbReference type="EMBL" id="MCQ4637496.1"/>
    </source>
</evidence>
<dbReference type="Pfam" id="PF07501">
    <property type="entry name" value="G5"/>
    <property type="match status" value="1"/>
</dbReference>
<dbReference type="Gene3D" id="2.20.230.10">
    <property type="entry name" value="Resuscitation-promoting factor rpfb"/>
    <property type="match status" value="1"/>
</dbReference>
<organism evidence="5 6">
    <name type="scientific">Anaerovorax odorimutans</name>
    <dbReference type="NCBI Taxonomy" id="109327"/>
    <lineage>
        <taxon>Bacteria</taxon>
        <taxon>Bacillati</taxon>
        <taxon>Bacillota</taxon>
        <taxon>Clostridia</taxon>
        <taxon>Peptostreptococcales</taxon>
        <taxon>Anaerovoracaceae</taxon>
        <taxon>Anaerovorax</taxon>
    </lineage>
</organism>
<sequence length="480" mass="53545">MAEKFDNRINTLTEKLNTKKPGKFAQFRKFSEQHRKLFLAVFAAFIIATVGMLGIFNHYMAYEYSYNGKVLGVVKDKEDVLRITDLVQSALTEERDIEVIIDKKKDISFKRVSAFGKDTHIDTSEEVLKRLTYVGDVNVKAYSITVNGKHAAVVDSEESAKKVLSALKDDYTDEGENVVVEDAKFVEDVEIKEVNTDLENLQQEEDAKNALKTGNVVEKTHVVKAGETLADLAKDSSMTEEQIIEMNPEINPKKLEVGSEIKMQEEEPVVTLKASELVTYEEPIDYETVEKKSDKIYEGEKEVKTKGKKGTKVITARVEKSNGEESTKVPIVEKVEKEPTTEVVLVGTKERPPTIGSGKYIYPVTNYRISSPFGARWGRNHNGVDLACAMGTDVMAADGGTVTWAGYKGSFGYLVIIDHQNGMETYYGHNSKLLVKEGDKVYQGYHIAESGSTGRSTGPHCHFEIRVDGNPVDPMPYLPK</sequence>
<evidence type="ECO:0000259" key="4">
    <source>
        <dbReference type="PROSITE" id="PS51782"/>
    </source>
</evidence>
<dbReference type="InterPro" id="IPR011055">
    <property type="entry name" value="Dup_hybrid_motif"/>
</dbReference>
<dbReference type="InterPro" id="IPR018392">
    <property type="entry name" value="LysM"/>
</dbReference>
<dbReference type="CDD" id="cd00118">
    <property type="entry name" value="LysM"/>
    <property type="match status" value="1"/>
</dbReference>
<dbReference type="Gene3D" id="3.10.350.10">
    <property type="entry name" value="LysM domain"/>
    <property type="match status" value="1"/>
</dbReference>
<keyword evidence="6" id="KW-1185">Reference proteome</keyword>
<dbReference type="PROSITE" id="PS51782">
    <property type="entry name" value="LYSM"/>
    <property type="match status" value="1"/>
</dbReference>
<dbReference type="SMART" id="SM01208">
    <property type="entry name" value="G5"/>
    <property type="match status" value="1"/>
</dbReference>
<dbReference type="Pfam" id="PF01551">
    <property type="entry name" value="Peptidase_M23"/>
    <property type="match status" value="1"/>
</dbReference>
<evidence type="ECO:0000259" key="3">
    <source>
        <dbReference type="PROSITE" id="PS51109"/>
    </source>
</evidence>
<feature type="domain" description="G5" evidence="3">
    <location>
        <begin position="270"/>
        <end position="350"/>
    </location>
</feature>
<dbReference type="Proteomes" id="UP001524502">
    <property type="component" value="Unassembled WGS sequence"/>
</dbReference>
<dbReference type="InterPro" id="IPR036779">
    <property type="entry name" value="LysM_dom_sf"/>
</dbReference>
<name>A0ABT1RRI6_9FIRM</name>
<dbReference type="SUPFAM" id="SSF54106">
    <property type="entry name" value="LysM domain"/>
    <property type="match status" value="1"/>
</dbReference>
<keyword evidence="1" id="KW-0732">Signal</keyword>
<dbReference type="SMART" id="SM00257">
    <property type="entry name" value="LysM"/>
    <property type="match status" value="1"/>
</dbReference>